<dbReference type="Gene3D" id="3.90.550.10">
    <property type="entry name" value="Spore Coat Polysaccharide Biosynthesis Protein SpsA, Chain A"/>
    <property type="match status" value="1"/>
</dbReference>
<feature type="domain" description="Glycosyltransferase 2-like" evidence="1">
    <location>
        <begin position="5"/>
        <end position="135"/>
    </location>
</feature>
<dbReference type="CDD" id="cd00761">
    <property type="entry name" value="Glyco_tranf_GTA_type"/>
    <property type="match status" value="1"/>
</dbReference>
<dbReference type="SUPFAM" id="SSF53448">
    <property type="entry name" value="Nucleotide-diphospho-sugar transferases"/>
    <property type="match status" value="1"/>
</dbReference>
<organism evidence="2 3">
    <name type="scientific">Pedobacter jeongneungensis</name>
    <dbReference type="NCBI Taxonomy" id="947309"/>
    <lineage>
        <taxon>Bacteria</taxon>
        <taxon>Pseudomonadati</taxon>
        <taxon>Bacteroidota</taxon>
        <taxon>Sphingobacteriia</taxon>
        <taxon>Sphingobacteriales</taxon>
        <taxon>Sphingobacteriaceae</taxon>
        <taxon>Pedobacter</taxon>
    </lineage>
</organism>
<dbReference type="InterPro" id="IPR001173">
    <property type="entry name" value="Glyco_trans_2-like"/>
</dbReference>
<dbReference type="Pfam" id="PF00535">
    <property type="entry name" value="Glycos_transf_2"/>
    <property type="match status" value="1"/>
</dbReference>
<comment type="caution">
    <text evidence="2">The sequence shown here is derived from an EMBL/GenBank/DDBJ whole genome shotgun (WGS) entry which is preliminary data.</text>
</comment>
<accession>A0ABP8B3K4</accession>
<dbReference type="InterPro" id="IPR029044">
    <property type="entry name" value="Nucleotide-diphossugar_trans"/>
</dbReference>
<sequence length="327" mass="37814">MKTVSVIIPTYNRDFFIRRTLESFIIQNYPNMLEIIVIDNNSTDNTLAVVKELSKKYPIIKYFEEPRQGVHYARNSAIKYAKGEVLYYTDDDMIAEPDLLTNLVQTFELNDKIAVVSGRVLPKWDIQPPDWVLKYCLNAHLSLNLDETPLIISDQMINIFSCHEAVLKEAIIKAGGFNPENTRGEWIGDGETGLSIKLLDLGYLQAYNGLSVINHIIPKSRMTQSYLNKRFANQANCDSFTIYKAANGLSNSKLFSNILNNFIAVLYKSLATPWHFIRAKDNWRITMAQVFYHSNRIAYDIKLITRHHMRNLVLKDNWIEQKQLNER</sequence>
<evidence type="ECO:0000259" key="1">
    <source>
        <dbReference type="Pfam" id="PF00535"/>
    </source>
</evidence>
<dbReference type="PANTHER" id="PTHR22916">
    <property type="entry name" value="GLYCOSYLTRANSFERASE"/>
    <property type="match status" value="1"/>
</dbReference>
<dbReference type="Proteomes" id="UP001501772">
    <property type="component" value="Unassembled WGS sequence"/>
</dbReference>
<dbReference type="EMBL" id="BAABBY010000001">
    <property type="protein sequence ID" value="GAA4197077.1"/>
    <property type="molecule type" value="Genomic_DNA"/>
</dbReference>
<protein>
    <recommendedName>
        <fullName evidence="1">Glycosyltransferase 2-like domain-containing protein</fullName>
    </recommendedName>
</protein>
<evidence type="ECO:0000313" key="2">
    <source>
        <dbReference type="EMBL" id="GAA4197077.1"/>
    </source>
</evidence>
<name>A0ABP8B3K4_9SPHI</name>
<reference evidence="3" key="1">
    <citation type="journal article" date="2019" name="Int. J. Syst. Evol. Microbiol.">
        <title>The Global Catalogue of Microorganisms (GCM) 10K type strain sequencing project: providing services to taxonomists for standard genome sequencing and annotation.</title>
        <authorList>
            <consortium name="The Broad Institute Genomics Platform"/>
            <consortium name="The Broad Institute Genome Sequencing Center for Infectious Disease"/>
            <person name="Wu L."/>
            <person name="Ma J."/>
        </authorList>
    </citation>
    <scope>NUCLEOTIDE SEQUENCE [LARGE SCALE GENOMIC DNA]</scope>
    <source>
        <strain evidence="3">JCM 17626</strain>
    </source>
</reference>
<evidence type="ECO:0000313" key="3">
    <source>
        <dbReference type="Proteomes" id="UP001501772"/>
    </source>
</evidence>
<proteinExistence type="predicted"/>
<keyword evidence="3" id="KW-1185">Reference proteome</keyword>
<gene>
    <name evidence="2" type="ORF">GCM10022289_03740</name>
</gene>
<dbReference type="RefSeq" id="WP_344848915.1">
    <property type="nucleotide sequence ID" value="NZ_BAABBY010000001.1"/>
</dbReference>